<feature type="domain" description="OmpR/PhoB-type" evidence="3">
    <location>
        <begin position="2"/>
        <end position="95"/>
    </location>
</feature>
<dbReference type="RefSeq" id="WP_125243165.1">
    <property type="nucleotide sequence ID" value="NZ_RSED01000007.1"/>
</dbReference>
<dbReference type="InterPro" id="IPR016032">
    <property type="entry name" value="Sig_transdc_resp-reg_C-effctor"/>
</dbReference>
<protein>
    <recommendedName>
        <fullName evidence="3">OmpR/PhoB-type domain-containing protein</fullName>
    </recommendedName>
</protein>
<gene>
    <name evidence="4" type="ORF">EIP75_10180</name>
</gene>
<name>A0A426VBE0_9BURK</name>
<dbReference type="PROSITE" id="PS51755">
    <property type="entry name" value="OMPR_PHOB"/>
    <property type="match status" value="1"/>
</dbReference>
<sequence length="853" mass="92020">MSRSYRFDRFELRPAERLLYVQGEPAPLGSRAIDLLLALVERHGCLVTKHELMDLVWPGVVVEENNLQVQVSTLRKVLGARSIVTVPGRGYRFVEPVIVDTGLPTSAPPTARTVDSVEALWAAATSDSPLSVLPAMPSRILGRDRDLAALEDLADRPVVSIVGPGGIGKTALALAAAHAGQRRHRDGAVWVELAAISDPALVVTVVAQALGLPANADAPLASLVVGLKPLNVLLVLDNAEHLLESVGALVKALIEAAPEVHVLVTSQLALKVPAEQVFRLNALSVPEHGASTEEAMSHGAVALFVDQAQAADRRFLLSDSNVAMVIALCHRLDGVALAIKLAAARMPLLGLQGIWMRLDERFRLLASRNAQTLLPARHQTLLAALEWSHELLGEPEQTVFRRLSVFSGGFSLALASAVTSDEQLDEWAVIDLLGELVDRSLVSVDATLEGADAPRYRLLESTLAFAELKLAGSSEREFLERQHAHAVAELMERSYDDYWAMPDAVWLNTYGPEIDNVRKALEWARAHDPALAVALVGSASALFLLLGLAPECRQHGLAFQAQAESMQASAASVRYWVERSRLHWGISNGLMYEFALRAARQCREIGDQRGLYMALRCQAGSGVVSQEDALGLLDEMARLEHPGWPVRLKLQRLLAEVGVLKAGDFMVEARLVCETLLIRAQAAGLDAVVSATLSDLATVSLALGETEAAIRACRKLLSRGRLRRDNFVLHALAIVASASLIQGDAHQARGSLTDFVAASRSRDWEWLGLYSGLLALLAAVEGRHEAAARVLGHADQAYRQLGSRDAQALKARAQAKALIQRALDASAIERLSAEGAGMDPETLCAWALAREDA</sequence>
<organism evidence="4 5">
    <name type="scientific">Aquabacterium soli</name>
    <dbReference type="NCBI Taxonomy" id="2493092"/>
    <lineage>
        <taxon>Bacteria</taxon>
        <taxon>Pseudomonadati</taxon>
        <taxon>Pseudomonadota</taxon>
        <taxon>Betaproteobacteria</taxon>
        <taxon>Burkholderiales</taxon>
        <taxon>Aquabacterium</taxon>
    </lineage>
</organism>
<comment type="caution">
    <text evidence="4">The sequence shown here is derived from an EMBL/GenBank/DDBJ whole genome shotgun (WGS) entry which is preliminary data.</text>
</comment>
<dbReference type="Pfam" id="PF25872">
    <property type="entry name" value="HTH_77"/>
    <property type="match status" value="1"/>
</dbReference>
<evidence type="ECO:0000256" key="2">
    <source>
        <dbReference type="PROSITE-ProRule" id="PRU01091"/>
    </source>
</evidence>
<dbReference type="Gene3D" id="3.40.50.300">
    <property type="entry name" value="P-loop containing nucleotide triphosphate hydrolases"/>
    <property type="match status" value="1"/>
</dbReference>
<dbReference type="GO" id="GO:0000160">
    <property type="term" value="P:phosphorelay signal transduction system"/>
    <property type="evidence" value="ECO:0007669"/>
    <property type="project" value="InterPro"/>
</dbReference>
<evidence type="ECO:0000313" key="4">
    <source>
        <dbReference type="EMBL" id="RRS04259.1"/>
    </source>
</evidence>
<dbReference type="AlphaFoldDB" id="A0A426VBE0"/>
<dbReference type="CDD" id="cd00383">
    <property type="entry name" value="trans_reg_C"/>
    <property type="match status" value="1"/>
</dbReference>
<dbReference type="PANTHER" id="PTHR47691:SF3">
    <property type="entry name" value="HTH-TYPE TRANSCRIPTIONAL REGULATOR RV0890C-RELATED"/>
    <property type="match status" value="1"/>
</dbReference>
<dbReference type="SMART" id="SM00862">
    <property type="entry name" value="Trans_reg_C"/>
    <property type="match status" value="1"/>
</dbReference>
<reference evidence="4 5" key="1">
    <citation type="submission" date="2018-12" db="EMBL/GenBank/DDBJ databases">
        <title>The whole draft genome of Aquabacterium sp. SJQ9.</title>
        <authorList>
            <person name="Sun L."/>
            <person name="Gao X."/>
            <person name="Chen W."/>
            <person name="Huang K."/>
        </authorList>
    </citation>
    <scope>NUCLEOTIDE SEQUENCE [LARGE SCALE GENOMIC DNA]</scope>
    <source>
        <strain evidence="4 5">SJQ9</strain>
    </source>
</reference>
<dbReference type="SUPFAM" id="SSF52540">
    <property type="entry name" value="P-loop containing nucleoside triphosphate hydrolases"/>
    <property type="match status" value="1"/>
</dbReference>
<keyword evidence="5" id="KW-1185">Reference proteome</keyword>
<accession>A0A426VBE0</accession>
<dbReference type="InterPro" id="IPR058852">
    <property type="entry name" value="HTH_77"/>
</dbReference>
<evidence type="ECO:0000313" key="5">
    <source>
        <dbReference type="Proteomes" id="UP000269265"/>
    </source>
</evidence>
<dbReference type="GO" id="GO:0006355">
    <property type="term" value="P:regulation of DNA-templated transcription"/>
    <property type="evidence" value="ECO:0007669"/>
    <property type="project" value="InterPro"/>
</dbReference>
<dbReference type="InterPro" id="IPR001867">
    <property type="entry name" value="OmpR/PhoB-type_DNA-bd"/>
</dbReference>
<dbReference type="Proteomes" id="UP000269265">
    <property type="component" value="Unassembled WGS sequence"/>
</dbReference>
<dbReference type="PANTHER" id="PTHR47691">
    <property type="entry name" value="REGULATOR-RELATED"/>
    <property type="match status" value="1"/>
</dbReference>
<dbReference type="Gene3D" id="1.10.10.10">
    <property type="entry name" value="Winged helix-like DNA-binding domain superfamily/Winged helix DNA-binding domain"/>
    <property type="match status" value="1"/>
</dbReference>
<dbReference type="PRINTS" id="PR00364">
    <property type="entry name" value="DISEASERSIST"/>
</dbReference>
<dbReference type="InterPro" id="IPR036388">
    <property type="entry name" value="WH-like_DNA-bd_sf"/>
</dbReference>
<keyword evidence="1 2" id="KW-0238">DNA-binding</keyword>
<feature type="DNA-binding region" description="OmpR/PhoB-type" evidence="2">
    <location>
        <begin position="2"/>
        <end position="95"/>
    </location>
</feature>
<evidence type="ECO:0000256" key="1">
    <source>
        <dbReference type="ARBA" id="ARBA00023125"/>
    </source>
</evidence>
<dbReference type="SUPFAM" id="SSF46894">
    <property type="entry name" value="C-terminal effector domain of the bipartite response regulators"/>
    <property type="match status" value="1"/>
</dbReference>
<dbReference type="InterPro" id="IPR027417">
    <property type="entry name" value="P-loop_NTPase"/>
</dbReference>
<dbReference type="EMBL" id="RSED01000007">
    <property type="protein sequence ID" value="RRS04259.1"/>
    <property type="molecule type" value="Genomic_DNA"/>
</dbReference>
<dbReference type="GO" id="GO:0003677">
    <property type="term" value="F:DNA binding"/>
    <property type="evidence" value="ECO:0007669"/>
    <property type="project" value="UniProtKB-UniRule"/>
</dbReference>
<proteinExistence type="predicted"/>
<dbReference type="Pfam" id="PF00486">
    <property type="entry name" value="Trans_reg_C"/>
    <property type="match status" value="1"/>
</dbReference>
<evidence type="ECO:0000259" key="3">
    <source>
        <dbReference type="PROSITE" id="PS51755"/>
    </source>
</evidence>